<dbReference type="Proteomes" id="UP000095751">
    <property type="component" value="Unassembled WGS sequence"/>
</dbReference>
<evidence type="ECO:0000313" key="4">
    <source>
        <dbReference type="EMBL" id="OEU16235.1"/>
    </source>
</evidence>
<feature type="region of interest" description="Disordered" evidence="1">
    <location>
        <begin position="330"/>
        <end position="367"/>
    </location>
</feature>
<accession>A0A1E7FDW0</accession>
<organism evidence="4 5">
    <name type="scientific">Fragilariopsis cylindrus CCMP1102</name>
    <dbReference type="NCBI Taxonomy" id="635003"/>
    <lineage>
        <taxon>Eukaryota</taxon>
        <taxon>Sar</taxon>
        <taxon>Stramenopiles</taxon>
        <taxon>Ochrophyta</taxon>
        <taxon>Bacillariophyta</taxon>
        <taxon>Bacillariophyceae</taxon>
        <taxon>Bacillariophycidae</taxon>
        <taxon>Bacillariales</taxon>
        <taxon>Bacillariaceae</taxon>
        <taxon>Fragilariopsis</taxon>
    </lineage>
</organism>
<protein>
    <recommendedName>
        <fullName evidence="3">DUF1279 domain-containing protein</fullName>
    </recommendedName>
</protein>
<dbReference type="EMBL" id="KV784358">
    <property type="protein sequence ID" value="OEU16235.1"/>
    <property type="molecule type" value="Genomic_DNA"/>
</dbReference>
<feature type="transmembrane region" description="Helical" evidence="2">
    <location>
        <begin position="199"/>
        <end position="222"/>
    </location>
</feature>
<dbReference type="PANTHER" id="PTHR21377:SF18">
    <property type="entry name" value="DUF1279 DOMAIN-CONTAINING PROTEIN"/>
    <property type="match status" value="1"/>
</dbReference>
<sequence length="367" mass="40057">MTTIRPILKIPSRISTRINCCQFTTKRLSSSRAVLQNNHHPKTTIAKKIYLQDSSSSSARSPLPAARLIRAFSTETGRGSWWKARGNLSRKDKNPNTSIIASTLYYDPYRSSYRMISSTTLSSEEKLHVGKNDEDDAQTDSSGSSSSSNTSNNKFHDIPDIDDEKDNNNNHIVTVKSSQTKLTERKPNKQSFRSMLRQYGPIFIGTYGVVYVSTVFGLFMGIQSGILDATSIMDYLSGTASSTADAGGGAGGGGVDVDPDNTIQSAASTMTYMVEFLEYYSWTKPLAPIVQENPWTANFGIAWIMTKFTEPIRLGLAVAVTPSIAKKIGYGRTAQKNSPPSSQSQSQSPDDADNDQSTSSSSSTEKK</sequence>
<feature type="compositionally biased region" description="Basic and acidic residues" evidence="1">
    <location>
        <begin position="123"/>
        <end position="132"/>
    </location>
</feature>
<feature type="compositionally biased region" description="Low complexity" evidence="1">
    <location>
        <begin position="141"/>
        <end position="153"/>
    </location>
</feature>
<keyword evidence="2" id="KW-0812">Transmembrane</keyword>
<dbReference type="OrthoDB" id="426386at2759"/>
<feature type="domain" description="DUF1279" evidence="3">
    <location>
        <begin position="190"/>
        <end position="322"/>
    </location>
</feature>
<reference evidence="4 5" key="1">
    <citation type="submission" date="2016-09" db="EMBL/GenBank/DDBJ databases">
        <title>Extensive genetic diversity and differential bi-allelic expression allows diatom success in the polar Southern Ocean.</title>
        <authorList>
            <consortium name="DOE Joint Genome Institute"/>
            <person name="Mock T."/>
            <person name="Otillar R.P."/>
            <person name="Strauss J."/>
            <person name="Dupont C."/>
            <person name="Frickenhaus S."/>
            <person name="Maumus F."/>
            <person name="Mcmullan M."/>
            <person name="Sanges R."/>
            <person name="Schmutz J."/>
            <person name="Toseland A."/>
            <person name="Valas R."/>
            <person name="Veluchamy A."/>
            <person name="Ward B.J."/>
            <person name="Allen A."/>
            <person name="Barry K."/>
            <person name="Falciatore A."/>
            <person name="Ferrante M."/>
            <person name="Fortunato A.E."/>
            <person name="Gloeckner G."/>
            <person name="Gruber A."/>
            <person name="Hipkin R."/>
            <person name="Janech M."/>
            <person name="Kroth P."/>
            <person name="Leese F."/>
            <person name="Lindquist E."/>
            <person name="Lyon B.R."/>
            <person name="Martin J."/>
            <person name="Mayer C."/>
            <person name="Parker M."/>
            <person name="Quesneville H."/>
            <person name="Raymond J."/>
            <person name="Uhlig C."/>
            <person name="Valentin K.U."/>
            <person name="Worden A.Z."/>
            <person name="Armbrust E.V."/>
            <person name="Bowler C."/>
            <person name="Green B."/>
            <person name="Moulton V."/>
            <person name="Van Oosterhout C."/>
            <person name="Grigoriev I."/>
        </authorList>
    </citation>
    <scope>NUCLEOTIDE SEQUENCE [LARGE SCALE GENOMIC DNA]</scope>
    <source>
        <strain evidence="4 5">CCMP1102</strain>
    </source>
</reference>
<feature type="compositionally biased region" description="Polar residues" evidence="1">
    <location>
        <begin position="169"/>
        <end position="181"/>
    </location>
</feature>
<dbReference type="InterPro" id="IPR009688">
    <property type="entry name" value="FAM210A/B-like_dom"/>
</dbReference>
<evidence type="ECO:0000256" key="2">
    <source>
        <dbReference type="SAM" id="Phobius"/>
    </source>
</evidence>
<evidence type="ECO:0000313" key="5">
    <source>
        <dbReference type="Proteomes" id="UP000095751"/>
    </source>
</evidence>
<keyword evidence="5" id="KW-1185">Reference proteome</keyword>
<dbReference type="InParanoid" id="A0A1E7FDW0"/>
<evidence type="ECO:0000256" key="1">
    <source>
        <dbReference type="SAM" id="MobiDB-lite"/>
    </source>
</evidence>
<dbReference type="PANTHER" id="PTHR21377">
    <property type="entry name" value="PROTEIN FAM210B, MITOCHONDRIAL"/>
    <property type="match status" value="1"/>
</dbReference>
<evidence type="ECO:0000259" key="3">
    <source>
        <dbReference type="Pfam" id="PF06916"/>
    </source>
</evidence>
<dbReference type="Pfam" id="PF06916">
    <property type="entry name" value="FAM210A-B_dom"/>
    <property type="match status" value="1"/>
</dbReference>
<gene>
    <name evidence="4" type="ORF">FRACYDRAFT_238823</name>
</gene>
<feature type="compositionally biased region" description="Low complexity" evidence="1">
    <location>
        <begin position="338"/>
        <end position="367"/>
    </location>
</feature>
<keyword evidence="2" id="KW-1133">Transmembrane helix</keyword>
<keyword evidence="2" id="KW-0472">Membrane</keyword>
<dbReference type="GO" id="GO:0005739">
    <property type="term" value="C:mitochondrion"/>
    <property type="evidence" value="ECO:0007669"/>
    <property type="project" value="TreeGrafter"/>
</dbReference>
<dbReference type="InterPro" id="IPR045866">
    <property type="entry name" value="FAM210A/B-like"/>
</dbReference>
<dbReference type="KEGG" id="fcy:FRACYDRAFT_238823"/>
<dbReference type="AlphaFoldDB" id="A0A1E7FDW0"/>
<feature type="region of interest" description="Disordered" evidence="1">
    <location>
        <begin position="123"/>
        <end position="189"/>
    </location>
</feature>
<name>A0A1E7FDW0_9STRA</name>
<proteinExistence type="predicted"/>